<proteinExistence type="predicted"/>
<gene>
    <name evidence="1" type="ORF">AYI69_g208</name>
</gene>
<reference evidence="2" key="1">
    <citation type="submission" date="2017-01" db="EMBL/GenBank/DDBJ databases">
        <authorList>
            <person name="Wang Y."/>
            <person name="White M."/>
            <person name="Kvist S."/>
            <person name="Moncalvo J.-M."/>
        </authorList>
    </citation>
    <scope>NUCLEOTIDE SEQUENCE [LARGE SCALE GENOMIC DNA]</scope>
    <source>
        <strain evidence="2">ID-206-W2</strain>
    </source>
</reference>
<keyword evidence="2" id="KW-1185">Reference proteome</keyword>
<comment type="caution">
    <text evidence="1">The sequence shown here is derived from an EMBL/GenBank/DDBJ whole genome shotgun (WGS) entry which is preliminary data.</text>
</comment>
<sequence>MMDQKDTNRVSVTQDQVKELTEMVKELLREKERNAEPEYPYVTTRIPLTDLAVYPELIEALPSIEEDFFRTPLTEEERKEAIHSCPRSSSMNYLPSPLNDSASAAVKKADTTLHGIQVALAQDTRKIDYYVHSRIQDNPQ</sequence>
<dbReference type="AlphaFoldDB" id="A0A1R1YTN3"/>
<protein>
    <submittedName>
        <fullName evidence="1">Uncharacterized protein</fullName>
    </submittedName>
</protein>
<dbReference type="EMBL" id="LSSM01000044">
    <property type="protein sequence ID" value="OMJ30257.1"/>
    <property type="molecule type" value="Genomic_DNA"/>
</dbReference>
<evidence type="ECO:0000313" key="1">
    <source>
        <dbReference type="EMBL" id="OMJ30257.1"/>
    </source>
</evidence>
<accession>A0A1R1YTN3</accession>
<dbReference type="Proteomes" id="UP000187429">
    <property type="component" value="Unassembled WGS sequence"/>
</dbReference>
<dbReference type="OrthoDB" id="5545891at2759"/>
<evidence type="ECO:0000313" key="2">
    <source>
        <dbReference type="Proteomes" id="UP000187429"/>
    </source>
</evidence>
<organism evidence="1 2">
    <name type="scientific">Smittium culicis</name>
    <dbReference type="NCBI Taxonomy" id="133412"/>
    <lineage>
        <taxon>Eukaryota</taxon>
        <taxon>Fungi</taxon>
        <taxon>Fungi incertae sedis</taxon>
        <taxon>Zoopagomycota</taxon>
        <taxon>Kickxellomycotina</taxon>
        <taxon>Harpellomycetes</taxon>
        <taxon>Harpellales</taxon>
        <taxon>Legeriomycetaceae</taxon>
        <taxon>Smittium</taxon>
    </lineage>
</organism>
<name>A0A1R1YTN3_9FUNG</name>
<feature type="non-terminal residue" evidence="1">
    <location>
        <position position="140"/>
    </location>
</feature>